<accession>A0AAP9YD55</accession>
<dbReference type="InterPro" id="IPR036397">
    <property type="entry name" value="RNaseH_sf"/>
</dbReference>
<feature type="region of interest" description="Disordered" evidence="1">
    <location>
        <begin position="56"/>
        <end position="75"/>
    </location>
</feature>
<evidence type="ECO:0000313" key="4">
    <source>
        <dbReference type="Proteomes" id="UP000596192"/>
    </source>
</evidence>
<proteinExistence type="predicted"/>
<evidence type="ECO:0000313" key="3">
    <source>
        <dbReference type="EMBL" id="QQE88614.1"/>
    </source>
</evidence>
<dbReference type="NCBIfam" id="NF033545">
    <property type="entry name" value="transpos_IS630"/>
    <property type="match status" value="1"/>
</dbReference>
<protein>
    <submittedName>
        <fullName evidence="3">IS630 family transposase</fullName>
    </submittedName>
</protein>
<organism evidence="3 4">
    <name type="scientific">Azotobacter chroococcum</name>
    <dbReference type="NCBI Taxonomy" id="353"/>
    <lineage>
        <taxon>Bacteria</taxon>
        <taxon>Pseudomonadati</taxon>
        <taxon>Pseudomonadota</taxon>
        <taxon>Gammaproteobacteria</taxon>
        <taxon>Pseudomonadales</taxon>
        <taxon>Pseudomonadaceae</taxon>
        <taxon>Azotobacter</taxon>
    </lineage>
</organism>
<feature type="domain" description="Tc1-like transposase DDE" evidence="2">
    <location>
        <begin position="44"/>
        <end position="185"/>
    </location>
</feature>
<dbReference type="InterPro" id="IPR038717">
    <property type="entry name" value="Tc1-like_DDE_dom"/>
</dbReference>
<dbReference type="Gene3D" id="3.30.420.10">
    <property type="entry name" value="Ribonuclease H-like superfamily/Ribonuclease H"/>
    <property type="match status" value="1"/>
</dbReference>
<dbReference type="GO" id="GO:0003676">
    <property type="term" value="F:nucleic acid binding"/>
    <property type="evidence" value="ECO:0007669"/>
    <property type="project" value="InterPro"/>
</dbReference>
<dbReference type="AlphaFoldDB" id="A0AAP9YD55"/>
<name>A0AAP9YD55_9GAMM</name>
<dbReference type="Proteomes" id="UP000596192">
    <property type="component" value="Chromosome"/>
</dbReference>
<dbReference type="EMBL" id="CP066310">
    <property type="protein sequence ID" value="QQE88614.1"/>
    <property type="molecule type" value="Genomic_DNA"/>
</dbReference>
<dbReference type="PANTHER" id="PTHR46564:SF1">
    <property type="entry name" value="TRANSPOSASE"/>
    <property type="match status" value="1"/>
</dbReference>
<dbReference type="Pfam" id="PF13358">
    <property type="entry name" value="DDE_3"/>
    <property type="match status" value="1"/>
</dbReference>
<feature type="compositionally biased region" description="Low complexity" evidence="1">
    <location>
        <begin position="58"/>
        <end position="73"/>
    </location>
</feature>
<reference evidence="3 4" key="1">
    <citation type="submission" date="2020-12" db="EMBL/GenBank/DDBJ databases">
        <title>Genomic Analysis and Response surface optimization of nitrogen-fixing conditions for A. chroococcum strain HR1, Isolation from rhizosphere soil.</title>
        <authorList>
            <person name="Li J."/>
            <person name="Yang H."/>
            <person name="Liu H."/>
            <person name="Wang C."/>
            <person name="Tian Y."/>
            <person name="Lu X.Y."/>
        </authorList>
    </citation>
    <scope>NUCLEOTIDE SEQUENCE [LARGE SCALE GENOMIC DNA]</scope>
    <source>
        <strain evidence="3 4">HR1</strain>
    </source>
</reference>
<gene>
    <name evidence="3" type="ORF">GKQ51_20695</name>
</gene>
<dbReference type="InterPro" id="IPR047655">
    <property type="entry name" value="Transpos_IS630-like"/>
</dbReference>
<evidence type="ECO:0000256" key="1">
    <source>
        <dbReference type="SAM" id="MobiDB-lite"/>
    </source>
</evidence>
<evidence type="ECO:0000259" key="2">
    <source>
        <dbReference type="Pfam" id="PF13358"/>
    </source>
</evidence>
<sequence length="214" mass="23462">MEDAGTVGADAQKKSFQAAEQQRADVAQARHAWAAELPRLEVRRVVFLDETWASTNMSPSRGRSPRGQRCPGQVPHGHWKTTTFVCALRSEGLVAPLVLDGPINGRAFRAWIEQALAPTLGGGDIVVMDNLGSHKVAGVREAIQARGAELRYLPPYSPDYNPIEQVFAKLKALLRKAAARTVDTLWSAIGTLLERFSPAECERYIRHCGYGRSG</sequence>
<dbReference type="PANTHER" id="PTHR46564">
    <property type="entry name" value="TRANSPOSASE"/>
    <property type="match status" value="1"/>
</dbReference>